<dbReference type="PROSITE" id="PS51375">
    <property type="entry name" value="PPR"/>
    <property type="match status" value="6"/>
</dbReference>
<dbReference type="EMBL" id="CM035408">
    <property type="protein sequence ID" value="KAH7440671.1"/>
    <property type="molecule type" value="Genomic_DNA"/>
</dbReference>
<name>A0A8T2UWR8_CERRI</name>
<evidence type="ECO:0000313" key="3">
    <source>
        <dbReference type="EMBL" id="KAH7440671.1"/>
    </source>
</evidence>
<feature type="repeat" description="PPR" evidence="2">
    <location>
        <begin position="557"/>
        <end position="591"/>
    </location>
</feature>
<dbReference type="Pfam" id="PF12854">
    <property type="entry name" value="PPR_1"/>
    <property type="match status" value="1"/>
</dbReference>
<dbReference type="NCBIfam" id="TIGR00756">
    <property type="entry name" value="PPR"/>
    <property type="match status" value="6"/>
</dbReference>
<dbReference type="PANTHER" id="PTHR24015">
    <property type="entry name" value="OS07G0578800 PROTEIN-RELATED"/>
    <property type="match status" value="1"/>
</dbReference>
<dbReference type="FunFam" id="1.25.40.10:FF:000031">
    <property type="entry name" value="Pentatricopeptide repeat-containing protein mitochondrial"/>
    <property type="match status" value="1"/>
</dbReference>
<dbReference type="Gene3D" id="1.25.40.10">
    <property type="entry name" value="Tetratricopeptide repeat domain"/>
    <property type="match status" value="5"/>
</dbReference>
<evidence type="ECO:0000313" key="4">
    <source>
        <dbReference type="Proteomes" id="UP000825935"/>
    </source>
</evidence>
<dbReference type="GO" id="GO:0048731">
    <property type="term" value="P:system development"/>
    <property type="evidence" value="ECO:0007669"/>
    <property type="project" value="UniProtKB-ARBA"/>
</dbReference>
<dbReference type="InterPro" id="IPR011990">
    <property type="entry name" value="TPR-like_helical_dom_sf"/>
</dbReference>
<organism evidence="3 4">
    <name type="scientific">Ceratopteris richardii</name>
    <name type="common">Triangle waterfern</name>
    <dbReference type="NCBI Taxonomy" id="49495"/>
    <lineage>
        <taxon>Eukaryota</taxon>
        <taxon>Viridiplantae</taxon>
        <taxon>Streptophyta</taxon>
        <taxon>Embryophyta</taxon>
        <taxon>Tracheophyta</taxon>
        <taxon>Polypodiopsida</taxon>
        <taxon>Polypodiidae</taxon>
        <taxon>Polypodiales</taxon>
        <taxon>Pteridineae</taxon>
        <taxon>Pteridaceae</taxon>
        <taxon>Parkerioideae</taxon>
        <taxon>Ceratopteris</taxon>
    </lineage>
</organism>
<proteinExistence type="predicted"/>
<dbReference type="GO" id="GO:0003723">
    <property type="term" value="F:RNA binding"/>
    <property type="evidence" value="ECO:0007669"/>
    <property type="project" value="InterPro"/>
</dbReference>
<dbReference type="OrthoDB" id="185373at2759"/>
<dbReference type="InterPro" id="IPR046960">
    <property type="entry name" value="PPR_At4g14850-like_plant"/>
</dbReference>
<dbReference type="GO" id="GO:0009451">
    <property type="term" value="P:RNA modification"/>
    <property type="evidence" value="ECO:0007669"/>
    <property type="project" value="InterPro"/>
</dbReference>
<evidence type="ECO:0008006" key="5">
    <source>
        <dbReference type="Google" id="ProtNLM"/>
    </source>
</evidence>
<dbReference type="Proteomes" id="UP000825935">
    <property type="component" value="Chromosome 3"/>
</dbReference>
<dbReference type="Pfam" id="PF01535">
    <property type="entry name" value="PPR"/>
    <property type="match status" value="4"/>
</dbReference>
<protein>
    <recommendedName>
        <fullName evidence="5">Pentatricopeptide repeat-containing protein</fullName>
    </recommendedName>
</protein>
<evidence type="ECO:0000256" key="1">
    <source>
        <dbReference type="ARBA" id="ARBA00022737"/>
    </source>
</evidence>
<feature type="repeat" description="PPR" evidence="2">
    <location>
        <begin position="185"/>
        <end position="219"/>
    </location>
</feature>
<dbReference type="PANTHER" id="PTHR24015:SF548">
    <property type="entry name" value="OS08G0340900 PROTEIN"/>
    <property type="match status" value="1"/>
</dbReference>
<feature type="repeat" description="PPR" evidence="2">
    <location>
        <begin position="286"/>
        <end position="320"/>
    </location>
</feature>
<dbReference type="FunFam" id="1.25.40.10:FF:000158">
    <property type="entry name" value="pentatricopeptide repeat-containing protein At2g33680"/>
    <property type="match status" value="1"/>
</dbReference>
<dbReference type="AlphaFoldDB" id="A0A8T2UWR8"/>
<sequence>MITDGKFNVRECILDLPSIEELIHTLQDCSERKSFEDVQRVHTQLCSYGLEKHNALGNRVISVYASGGNLHHSEQVFRSLPLDNERAWTSLIQGYAECGEAEHAFQAYEMMITEGVELSTHIYVALLKTCINMKWIARGYTLHAQIVMENLHLHPFINTTLLHMYFKFGMIVEARDIFDSSQFRDLILWTALITGYVEQDKCQEALDCFDQMQEEGMVPDPVTYVCCLKACAVLGNAAKGMEMHRDVVRLGFDSNRIVGNTLVDMYSRFGMLTDAKEVFEKLPEKDIVSWNTIATGYAENGLGAEVLALLQRMKMEGVEPDTITFVCCLRGCSSMRAIEKGQELHAELVKEGLESDQFVSSTLVDFYVKSEKLEEAREILDGMVMRDIVPWTAMVTGYAEHGCDDEVLDCYSLMQAETGPLTMATISSVIFAYAEQGEAEKTYWQFVHMQEQGLLPNSSIFVGLLVACRNSYTLQLGKIVHALSFRLSFGDIIVATAAINMYASCGSMVHAHTLLNALPFKKVITWNALMTGYAHHGNSKLVFGLLKDMQHELIAPDEITFLNVLSVCSHSGLYNEVLDYLEDMWHRGIYPNVKHYTCLIGLLCRTGQLDEAMAMLNMLPIDTGLMSWHAVLSACYKLGSMKLGKHAFDHVVSMDEDHGAAYILMSNVYSDSEIKDEMK</sequence>
<evidence type="ECO:0000256" key="2">
    <source>
        <dbReference type="PROSITE-ProRule" id="PRU00708"/>
    </source>
</evidence>
<dbReference type="Pfam" id="PF13041">
    <property type="entry name" value="PPR_2"/>
    <property type="match status" value="3"/>
</dbReference>
<feature type="repeat" description="PPR" evidence="2">
    <location>
        <begin position="522"/>
        <end position="556"/>
    </location>
</feature>
<dbReference type="FunFam" id="1.25.40.10:FF:000343">
    <property type="entry name" value="Pentatricopeptide repeat-containing protein At3g58590"/>
    <property type="match status" value="1"/>
</dbReference>
<feature type="repeat" description="PPR" evidence="2">
    <location>
        <begin position="356"/>
        <end position="390"/>
    </location>
</feature>
<keyword evidence="1" id="KW-0677">Repeat</keyword>
<accession>A0A8T2UWR8</accession>
<dbReference type="InterPro" id="IPR002885">
    <property type="entry name" value="PPR_rpt"/>
</dbReference>
<comment type="caution">
    <text evidence="3">The sequence shown here is derived from an EMBL/GenBank/DDBJ whole genome shotgun (WGS) entry which is preliminary data.</text>
</comment>
<gene>
    <name evidence="3" type="ORF">KP509_03G005000</name>
</gene>
<feature type="repeat" description="PPR" evidence="2">
    <location>
        <begin position="84"/>
        <end position="118"/>
    </location>
</feature>
<keyword evidence="4" id="KW-1185">Reference proteome</keyword>
<reference evidence="3" key="1">
    <citation type="submission" date="2021-08" db="EMBL/GenBank/DDBJ databases">
        <title>WGS assembly of Ceratopteris richardii.</title>
        <authorList>
            <person name="Marchant D.B."/>
            <person name="Chen G."/>
            <person name="Jenkins J."/>
            <person name="Shu S."/>
            <person name="Leebens-Mack J."/>
            <person name="Grimwood J."/>
            <person name="Schmutz J."/>
            <person name="Soltis P."/>
            <person name="Soltis D."/>
            <person name="Chen Z.-H."/>
        </authorList>
    </citation>
    <scope>NUCLEOTIDE SEQUENCE</scope>
    <source>
        <strain evidence="3">Whitten #5841</strain>
        <tissue evidence="3">Leaf</tissue>
    </source>
</reference>